<dbReference type="Gene3D" id="3.40.50.150">
    <property type="entry name" value="Vaccinia Virus protein VP39"/>
    <property type="match status" value="1"/>
</dbReference>
<accession>A0A6M6JQK8</accession>
<keyword evidence="2" id="KW-1185">Reference proteome</keyword>
<protein>
    <submittedName>
        <fullName evidence="1">Methyltransferase domain-containing protein</fullName>
    </submittedName>
</protein>
<dbReference type="InterPro" id="IPR029063">
    <property type="entry name" value="SAM-dependent_MTases_sf"/>
</dbReference>
<dbReference type="Pfam" id="PF13489">
    <property type="entry name" value="Methyltransf_23"/>
    <property type="match status" value="1"/>
</dbReference>
<keyword evidence="1" id="KW-0808">Transferase</keyword>
<organism evidence="1 2">
    <name type="scientific">Pseudonocardia broussonetiae</name>
    <dbReference type="NCBI Taxonomy" id="2736640"/>
    <lineage>
        <taxon>Bacteria</taxon>
        <taxon>Bacillati</taxon>
        <taxon>Actinomycetota</taxon>
        <taxon>Actinomycetes</taxon>
        <taxon>Pseudonocardiales</taxon>
        <taxon>Pseudonocardiaceae</taxon>
        <taxon>Pseudonocardia</taxon>
    </lineage>
</organism>
<dbReference type="EMBL" id="CP053564">
    <property type="protein sequence ID" value="QJY49287.1"/>
    <property type="molecule type" value="Genomic_DNA"/>
</dbReference>
<dbReference type="CDD" id="cd02440">
    <property type="entry name" value="AdoMet_MTases"/>
    <property type="match status" value="1"/>
</dbReference>
<keyword evidence="1" id="KW-0489">Methyltransferase</keyword>
<proteinExistence type="predicted"/>
<gene>
    <name evidence="1" type="ORF">HOP40_28965</name>
</gene>
<evidence type="ECO:0000313" key="1">
    <source>
        <dbReference type="EMBL" id="QJY49287.1"/>
    </source>
</evidence>
<dbReference type="RefSeq" id="WP_172164693.1">
    <property type="nucleotide sequence ID" value="NZ_CP053564.1"/>
</dbReference>
<dbReference type="GO" id="GO:0032259">
    <property type="term" value="P:methylation"/>
    <property type="evidence" value="ECO:0007669"/>
    <property type="project" value="UniProtKB-KW"/>
</dbReference>
<dbReference type="SUPFAM" id="SSF53335">
    <property type="entry name" value="S-adenosyl-L-methionine-dependent methyltransferases"/>
    <property type="match status" value="1"/>
</dbReference>
<dbReference type="Proteomes" id="UP000505377">
    <property type="component" value="Chromosome"/>
</dbReference>
<dbReference type="GO" id="GO:0008168">
    <property type="term" value="F:methyltransferase activity"/>
    <property type="evidence" value="ECO:0007669"/>
    <property type="project" value="UniProtKB-KW"/>
</dbReference>
<dbReference type="AlphaFoldDB" id="A0A6M6JQK8"/>
<dbReference type="KEGG" id="pbro:HOP40_28965"/>
<name>A0A6M6JQK8_9PSEU</name>
<sequence>MRGWLYDRAITGLTAGWYRAVFERLPDGARILDVGIGTGTALARGGETVRRKNLQITGLDIDRDYLCRCVEEMARAGLSEHVTPKLESVYDHRDGPYDAAYFSASLMLLPDPVAALRHVSGLLAPEGQLFFTQTFHHRRSPLREKVKPLMRHVTTIDFGTVTYEDEFRRVLAAADLQVVELVTLGTTRSSSYRLAVAVPDGGKRAAA</sequence>
<evidence type="ECO:0000313" key="2">
    <source>
        <dbReference type="Proteomes" id="UP000505377"/>
    </source>
</evidence>
<reference evidence="1 2" key="1">
    <citation type="submission" date="2020-05" db="EMBL/GenBank/DDBJ databases">
        <authorList>
            <person name="Mo P."/>
        </authorList>
    </citation>
    <scope>NUCLEOTIDE SEQUENCE [LARGE SCALE GENOMIC DNA]</scope>
    <source>
        <strain evidence="1 2">Gen01</strain>
    </source>
</reference>